<gene>
    <name evidence="2" type="ORF">REB14_20990</name>
</gene>
<dbReference type="Proteomes" id="UP001260959">
    <property type="component" value="Unassembled WGS sequence"/>
</dbReference>
<keyword evidence="1" id="KW-0732">Signal</keyword>
<feature type="chain" id="PRO_5046510332" description="Outer membrane lipoprotein carrier protein LolA" evidence="1">
    <location>
        <begin position="23"/>
        <end position="199"/>
    </location>
</feature>
<comment type="caution">
    <text evidence="2">The sequence shown here is derived from an EMBL/GenBank/DDBJ whole genome shotgun (WGS) entry which is preliminary data.</text>
</comment>
<protein>
    <recommendedName>
        <fullName evidence="4">Outer membrane lipoprotein carrier protein LolA</fullName>
    </recommendedName>
</protein>
<name>A0ABU1EA13_9FLAO</name>
<reference evidence="2 3" key="1">
    <citation type="submission" date="2023-08" db="EMBL/GenBank/DDBJ databases">
        <authorList>
            <person name="Maltman C."/>
        </authorList>
    </citation>
    <scope>NUCLEOTIDE SEQUENCE [LARGE SCALE GENOMIC DNA]</scope>
    <source>
        <strain evidence="2 3">ES2</strain>
    </source>
</reference>
<proteinExistence type="predicted"/>
<keyword evidence="3" id="KW-1185">Reference proteome</keyword>
<sequence>MNNKIKVLFSPLFLLFITIVKSQSNDTIFIKKDSYQSIYIINNKNSELYNSLVNYTDFNVNRNKQKIKSLKLNSKWLPLYKYEGKYYLYTPCDEINNITYVIDDSNIQIKSSEVTDFLISSIKRKKENIIIKYREPNFKSETILTIKPISKKNGIYKFITRKKNFKYEFMMLEANQYKNYDIIVNNCINNKVSEFKFDK</sequence>
<evidence type="ECO:0000313" key="3">
    <source>
        <dbReference type="Proteomes" id="UP001260959"/>
    </source>
</evidence>
<feature type="signal peptide" evidence="1">
    <location>
        <begin position="1"/>
        <end position="22"/>
    </location>
</feature>
<dbReference type="EMBL" id="JAVIXS010000020">
    <property type="protein sequence ID" value="MDR4954665.1"/>
    <property type="molecule type" value="Genomic_DNA"/>
</dbReference>
<organism evidence="2 3">
    <name type="scientific">Chryseobacterium metallicongregator</name>
    <dbReference type="NCBI Taxonomy" id="3073042"/>
    <lineage>
        <taxon>Bacteria</taxon>
        <taxon>Pseudomonadati</taxon>
        <taxon>Bacteroidota</taxon>
        <taxon>Flavobacteriia</taxon>
        <taxon>Flavobacteriales</taxon>
        <taxon>Weeksellaceae</taxon>
        <taxon>Chryseobacterium group</taxon>
        <taxon>Chryseobacterium</taxon>
    </lineage>
</organism>
<evidence type="ECO:0000256" key="1">
    <source>
        <dbReference type="SAM" id="SignalP"/>
    </source>
</evidence>
<evidence type="ECO:0000313" key="2">
    <source>
        <dbReference type="EMBL" id="MDR4954665.1"/>
    </source>
</evidence>
<evidence type="ECO:0008006" key="4">
    <source>
        <dbReference type="Google" id="ProtNLM"/>
    </source>
</evidence>
<dbReference type="RefSeq" id="WP_309523209.1">
    <property type="nucleotide sequence ID" value="NZ_JAVIXS010000020.1"/>
</dbReference>
<accession>A0ABU1EA13</accession>